<proteinExistence type="predicted"/>
<name>A0A0E9UVT8_ANGAN</name>
<dbReference type="EMBL" id="GBXM01027640">
    <property type="protein sequence ID" value="JAH80937.1"/>
    <property type="molecule type" value="Transcribed_RNA"/>
</dbReference>
<reference evidence="1" key="2">
    <citation type="journal article" date="2015" name="Fish Shellfish Immunol.">
        <title>Early steps in the European eel (Anguilla anguilla)-Vibrio vulnificus interaction in the gills: Role of the RtxA13 toxin.</title>
        <authorList>
            <person name="Callol A."/>
            <person name="Pajuelo D."/>
            <person name="Ebbesson L."/>
            <person name="Teles M."/>
            <person name="MacKenzie S."/>
            <person name="Amaro C."/>
        </authorList>
    </citation>
    <scope>NUCLEOTIDE SEQUENCE</scope>
</reference>
<accession>A0A0E9UVT8</accession>
<organism evidence="1">
    <name type="scientific">Anguilla anguilla</name>
    <name type="common">European freshwater eel</name>
    <name type="synonym">Muraena anguilla</name>
    <dbReference type="NCBI Taxonomy" id="7936"/>
    <lineage>
        <taxon>Eukaryota</taxon>
        <taxon>Metazoa</taxon>
        <taxon>Chordata</taxon>
        <taxon>Craniata</taxon>
        <taxon>Vertebrata</taxon>
        <taxon>Euteleostomi</taxon>
        <taxon>Actinopterygii</taxon>
        <taxon>Neopterygii</taxon>
        <taxon>Teleostei</taxon>
        <taxon>Anguilliformes</taxon>
        <taxon>Anguillidae</taxon>
        <taxon>Anguilla</taxon>
    </lineage>
</organism>
<evidence type="ECO:0000313" key="1">
    <source>
        <dbReference type="EMBL" id="JAH69290.1"/>
    </source>
</evidence>
<reference evidence="1" key="1">
    <citation type="submission" date="2014-11" db="EMBL/GenBank/DDBJ databases">
        <authorList>
            <person name="Amaro Gonzalez C."/>
        </authorList>
    </citation>
    <scope>NUCLEOTIDE SEQUENCE</scope>
</reference>
<protein>
    <submittedName>
        <fullName evidence="1">Uncharacterized protein</fullName>
    </submittedName>
</protein>
<sequence length="17" mass="1912">MRLNGISNLNVLNTSEH</sequence>
<dbReference type="AlphaFoldDB" id="A0A0E9UVT8"/>
<dbReference type="EMBL" id="GBXM01039287">
    <property type="protein sequence ID" value="JAH69290.1"/>
    <property type="molecule type" value="Transcribed_RNA"/>
</dbReference>